<keyword evidence="1" id="KW-1133">Transmembrane helix</keyword>
<feature type="transmembrane region" description="Helical" evidence="1">
    <location>
        <begin position="105"/>
        <end position="126"/>
    </location>
</feature>
<sequence length="237" mass="25959">MARYANPRSLQSRLDLADLSVRVQSIPVCAIADILPDQIADAQRMTLRRVAENVATAAEQFSTGAGYSRTTRSWRTRYLIMITLCVLFIDVAYAAQFALDWVSKTLQLVGSNVFVIALGLLCPVLLYQARTFQLHTKMIPLARRVTLAHASLTLAQSVYALFVPIEEAALGATASPRYGEGGADLTPLQRAAAFFAAFCIPAPLVITKLLYIATVVLVIGSPFSLRKVRYDKLGHLE</sequence>
<keyword evidence="1" id="KW-0472">Membrane</keyword>
<keyword evidence="3" id="KW-1185">Reference proteome</keyword>
<gene>
    <name evidence="2" type="primary">SEC22A</name>
    <name evidence="2" type="ORF">HK105_203143</name>
</gene>
<name>A0ABR4ND71_9FUNG</name>
<proteinExistence type="predicted"/>
<evidence type="ECO:0000313" key="2">
    <source>
        <dbReference type="EMBL" id="KAL2917477.1"/>
    </source>
</evidence>
<dbReference type="EMBL" id="JADGIZ020000011">
    <property type="protein sequence ID" value="KAL2917477.1"/>
    <property type="molecule type" value="Genomic_DNA"/>
</dbReference>
<feature type="transmembrane region" description="Helical" evidence="1">
    <location>
        <begin position="78"/>
        <end position="99"/>
    </location>
</feature>
<keyword evidence="1" id="KW-0812">Transmembrane</keyword>
<reference evidence="2 3" key="1">
    <citation type="submission" date="2023-09" db="EMBL/GenBank/DDBJ databases">
        <title>Pangenome analysis of Batrachochytrium dendrobatidis and related Chytrids.</title>
        <authorList>
            <person name="Yacoub M.N."/>
            <person name="Stajich J.E."/>
            <person name="James T.Y."/>
        </authorList>
    </citation>
    <scope>NUCLEOTIDE SEQUENCE [LARGE SCALE GENOMIC DNA]</scope>
    <source>
        <strain evidence="2 3">JEL0888</strain>
    </source>
</reference>
<dbReference type="Proteomes" id="UP001527925">
    <property type="component" value="Unassembled WGS sequence"/>
</dbReference>
<protein>
    <submittedName>
        <fullName evidence="2">Vesicle-trafficking protein S22a</fullName>
    </submittedName>
</protein>
<feature type="transmembrane region" description="Helical" evidence="1">
    <location>
        <begin position="192"/>
        <end position="219"/>
    </location>
</feature>
<evidence type="ECO:0000313" key="3">
    <source>
        <dbReference type="Proteomes" id="UP001527925"/>
    </source>
</evidence>
<evidence type="ECO:0000256" key="1">
    <source>
        <dbReference type="SAM" id="Phobius"/>
    </source>
</evidence>
<accession>A0ABR4ND71</accession>
<comment type="caution">
    <text evidence="2">The sequence shown here is derived from an EMBL/GenBank/DDBJ whole genome shotgun (WGS) entry which is preliminary data.</text>
</comment>
<organism evidence="2 3">
    <name type="scientific">Polyrhizophydium stewartii</name>
    <dbReference type="NCBI Taxonomy" id="2732419"/>
    <lineage>
        <taxon>Eukaryota</taxon>
        <taxon>Fungi</taxon>
        <taxon>Fungi incertae sedis</taxon>
        <taxon>Chytridiomycota</taxon>
        <taxon>Chytridiomycota incertae sedis</taxon>
        <taxon>Chytridiomycetes</taxon>
        <taxon>Rhizophydiales</taxon>
        <taxon>Rhizophydiales incertae sedis</taxon>
        <taxon>Polyrhizophydium</taxon>
    </lineage>
</organism>